<proteinExistence type="predicted"/>
<keyword evidence="3" id="KW-1185">Reference proteome</keyword>
<protein>
    <recommendedName>
        <fullName evidence="4">Secreted protein</fullName>
    </recommendedName>
</protein>
<accession>A0A5K7XL91</accession>
<feature type="chain" id="PRO_5024853238" description="Secreted protein" evidence="1">
    <location>
        <begin position="31"/>
        <end position="160"/>
    </location>
</feature>
<dbReference type="AlphaFoldDB" id="A0A5K7XL91"/>
<evidence type="ECO:0000313" key="2">
    <source>
        <dbReference type="EMBL" id="BBO36041.1"/>
    </source>
</evidence>
<organism evidence="2 3">
    <name type="scientific">Lacipirellula parvula</name>
    <dbReference type="NCBI Taxonomy" id="2650471"/>
    <lineage>
        <taxon>Bacteria</taxon>
        <taxon>Pseudomonadati</taxon>
        <taxon>Planctomycetota</taxon>
        <taxon>Planctomycetia</taxon>
        <taxon>Pirellulales</taxon>
        <taxon>Lacipirellulaceae</taxon>
        <taxon>Lacipirellula</taxon>
    </lineage>
</organism>
<reference evidence="3" key="1">
    <citation type="submission" date="2019-10" db="EMBL/GenBank/DDBJ databases">
        <title>Lacipirellula parvula gen. nov., sp. nov., representing a lineage of planctomycetes widespread in freshwater anoxic habitats, and description of the family Lacipirellulaceae.</title>
        <authorList>
            <person name="Dedysh S.N."/>
            <person name="Kulichevskaya I.S."/>
            <person name="Beletsky A.V."/>
            <person name="Rakitin A.L."/>
            <person name="Mardanov A.V."/>
            <person name="Ivanova A.A."/>
            <person name="Saltykova V.X."/>
            <person name="Rijpstra W.I.C."/>
            <person name="Sinninghe Damste J.S."/>
            <person name="Ravin N.V."/>
        </authorList>
    </citation>
    <scope>NUCLEOTIDE SEQUENCE [LARGE SCALE GENOMIC DNA]</scope>
    <source>
        <strain evidence="3">PX69</strain>
    </source>
</reference>
<gene>
    <name evidence="2" type="ORF">PLANPX_5653</name>
</gene>
<evidence type="ECO:0000256" key="1">
    <source>
        <dbReference type="SAM" id="SignalP"/>
    </source>
</evidence>
<keyword evidence="1" id="KW-0732">Signal</keyword>
<dbReference type="EMBL" id="AP021861">
    <property type="protein sequence ID" value="BBO36041.1"/>
    <property type="molecule type" value="Genomic_DNA"/>
</dbReference>
<sequence>MFHRSPLLTRMIAALGLALLSINGAQQCRALCLLADCHAAETCPHDEAAQPRSCGTCCKPAKPTAASPQHRHSGDELCDDSHSSDHCPSEQPCACCASPVPTQTSSVVDSQEVLDAMPLDGNLTAVVQYLNRHSERVSDAHNSDLPRTVSVCAELCRFII</sequence>
<name>A0A5K7XL91_9BACT</name>
<dbReference type="Proteomes" id="UP000326837">
    <property type="component" value="Chromosome"/>
</dbReference>
<evidence type="ECO:0000313" key="3">
    <source>
        <dbReference type="Proteomes" id="UP000326837"/>
    </source>
</evidence>
<evidence type="ECO:0008006" key="4">
    <source>
        <dbReference type="Google" id="ProtNLM"/>
    </source>
</evidence>
<feature type="signal peptide" evidence="1">
    <location>
        <begin position="1"/>
        <end position="30"/>
    </location>
</feature>
<dbReference type="KEGG" id="lpav:PLANPX_5653"/>